<feature type="region of interest" description="Disordered" evidence="1">
    <location>
        <begin position="1"/>
        <end position="20"/>
    </location>
</feature>
<gene>
    <name evidence="2" type="ORF">NESM_000864700</name>
</gene>
<feature type="compositionally biased region" description="Polar residues" evidence="1">
    <location>
        <begin position="187"/>
        <end position="201"/>
    </location>
</feature>
<dbReference type="Proteomes" id="UP001430356">
    <property type="component" value="Unassembled WGS sequence"/>
</dbReference>
<feature type="compositionally biased region" description="Basic and acidic residues" evidence="1">
    <location>
        <begin position="254"/>
        <end position="266"/>
    </location>
</feature>
<feature type="compositionally biased region" description="Basic residues" evidence="1">
    <location>
        <begin position="770"/>
        <end position="779"/>
    </location>
</feature>
<feature type="compositionally biased region" description="Low complexity" evidence="1">
    <location>
        <begin position="320"/>
        <end position="333"/>
    </location>
</feature>
<feature type="compositionally biased region" description="Basic residues" evidence="1">
    <location>
        <begin position="149"/>
        <end position="163"/>
    </location>
</feature>
<comment type="caution">
    <text evidence="2">The sequence shown here is derived from an EMBL/GenBank/DDBJ whole genome shotgun (WGS) entry which is preliminary data.</text>
</comment>
<evidence type="ECO:0000313" key="3">
    <source>
        <dbReference type="Proteomes" id="UP001430356"/>
    </source>
</evidence>
<feature type="region of interest" description="Disordered" evidence="1">
    <location>
        <begin position="149"/>
        <end position="215"/>
    </location>
</feature>
<evidence type="ECO:0000313" key="2">
    <source>
        <dbReference type="EMBL" id="KAK7198973.1"/>
    </source>
</evidence>
<reference evidence="2 3" key="1">
    <citation type="journal article" date="2021" name="MBio">
        <title>A New Model Trypanosomatid, Novymonas esmeraldas: Genomic Perception of Its 'Candidatus Pandoraea novymonadis' Endosymbiont.</title>
        <authorList>
            <person name="Zakharova A."/>
            <person name="Saura A."/>
            <person name="Butenko A."/>
            <person name="Podesvova L."/>
            <person name="Warmusova S."/>
            <person name="Kostygov A.Y."/>
            <person name="Nenarokova A."/>
            <person name="Lukes J."/>
            <person name="Opperdoes F.R."/>
            <person name="Yurchenko V."/>
        </authorList>
    </citation>
    <scope>NUCLEOTIDE SEQUENCE [LARGE SCALE GENOMIC DNA]</scope>
    <source>
        <strain evidence="2 3">E262AT.01</strain>
    </source>
</reference>
<feature type="region of interest" description="Disordered" evidence="1">
    <location>
        <begin position="631"/>
        <end position="660"/>
    </location>
</feature>
<dbReference type="EMBL" id="JAECZO010000194">
    <property type="protein sequence ID" value="KAK7198973.1"/>
    <property type="molecule type" value="Genomic_DNA"/>
</dbReference>
<dbReference type="AlphaFoldDB" id="A0AAW0EY94"/>
<proteinExistence type="predicted"/>
<feature type="region of interest" description="Disordered" evidence="1">
    <location>
        <begin position="745"/>
        <end position="779"/>
    </location>
</feature>
<accession>A0AAW0EY94</accession>
<name>A0AAW0EY94_9TRYP</name>
<evidence type="ECO:0000256" key="1">
    <source>
        <dbReference type="SAM" id="MobiDB-lite"/>
    </source>
</evidence>
<organism evidence="2 3">
    <name type="scientific">Novymonas esmeraldas</name>
    <dbReference type="NCBI Taxonomy" id="1808958"/>
    <lineage>
        <taxon>Eukaryota</taxon>
        <taxon>Discoba</taxon>
        <taxon>Euglenozoa</taxon>
        <taxon>Kinetoplastea</taxon>
        <taxon>Metakinetoplastina</taxon>
        <taxon>Trypanosomatida</taxon>
        <taxon>Trypanosomatidae</taxon>
        <taxon>Novymonas</taxon>
    </lineage>
</organism>
<keyword evidence="3" id="KW-1185">Reference proteome</keyword>
<sequence>MVLSGPVKPGTPLPLSSSVPKAATTGLQTSFASLQHVTNSSMTGASDPLTMSSGTTFSPLASTMDRSSTHLVGWDKAGSLHDMDADDVAAAFARSSRSLDGVSPSASMAGVYAAPGRPALGTGAASAKRRYPHLFTQLAHELRWMHNSLRHGHHGGTASRRRHPTDTSSASTRLCAEDADRDDELVVTSTQSSLRRPSTLQGAAATPSGRDTRPARWAAVEDGAVRQVYPAPLRATTPDPHSPAACKYVLRHPVGDEGDSARDGTRSDGTTPVLATPFVEDSLSSLENDSYREDLYSRYGDPSSIAADGSRDVEDGGDGVSEAEAGSAASDGGEGASDAYDVFLHGVAALHRQLHALEHSNACLRALYEQEQRARLQSNRRGQHLQWTRTVDAANTVHFWREKVQLLRLFESQFLAMLSAFQNDLKLVDPATVLVSAAHRAPTDAVAAAVEQARRAFLVSPGVITAQQRHLQQLEEQMRTCWQASATLREELRHFEQWSPRVPCDTFATATMDAEHFIAVLPPRTSAFGLRPALSHTSMHSIDSLGSGCTPPLLLTAQNLSPASSDDCGEENRTGAQATAQVSIIRSGDSTHAASPLPCLKQPATITSGHQSPITPKRLKYVICSASFEAEDGQGGSATNRSASPRVGSAPPAGDSLTRRRAERHVTFALEPEVLDARPRCTAHGRIAELLDQICLDKQAPWSALPLLQTAARDHRAQLEDWRAEMALEEVMGSVPSITLQGRTFDTAGKDRDSGDSSAPPLPEAGNAKRPGKLRRTSSKVKPKACTACLVM</sequence>
<feature type="region of interest" description="Disordered" evidence="1">
    <location>
        <begin position="254"/>
        <end position="274"/>
    </location>
</feature>
<protein>
    <submittedName>
        <fullName evidence="2">Uncharacterized protein</fullName>
    </submittedName>
</protein>
<feature type="region of interest" description="Disordered" evidence="1">
    <location>
        <begin position="295"/>
        <end position="333"/>
    </location>
</feature>